<feature type="domain" description="DUF5658" evidence="2">
    <location>
        <begin position="25"/>
        <end position="110"/>
    </location>
</feature>
<proteinExistence type="predicted"/>
<dbReference type="Pfam" id="PF18902">
    <property type="entry name" value="DUF5658"/>
    <property type="match status" value="1"/>
</dbReference>
<dbReference type="OrthoDB" id="33920at10239"/>
<keyword evidence="4" id="KW-1185">Reference proteome</keyword>
<dbReference type="RefSeq" id="YP_009272831.1">
    <property type="nucleotide sequence ID" value="NC_030848.1"/>
</dbReference>
<dbReference type="Proteomes" id="UP000208062">
    <property type="component" value="Segment"/>
</dbReference>
<organism evidence="3 4">
    <name type="scientific">Haloarcula californiae icosahedral virus 1</name>
    <dbReference type="NCBI Taxonomy" id="1735722"/>
    <lineage>
        <taxon>Viruses</taxon>
        <taxon>Singelaviria</taxon>
        <taxon>Helvetiavirae</taxon>
        <taxon>Dividoviricota</taxon>
        <taxon>Laserviricetes</taxon>
        <taxon>Halopanivirales</taxon>
        <taxon>Sphaerolipoviridae</taxon>
        <taxon>Alphasphaerolipovirus</taxon>
        <taxon>Alphasphaerolipovirus viikkii</taxon>
    </lineage>
</organism>
<dbReference type="KEGG" id="vg:28619821"/>
<feature type="transmembrane region" description="Helical" evidence="1">
    <location>
        <begin position="53"/>
        <end position="77"/>
    </location>
</feature>
<evidence type="ECO:0000256" key="1">
    <source>
        <dbReference type="SAM" id="Phobius"/>
    </source>
</evidence>
<dbReference type="EMBL" id="KT809302">
    <property type="protein sequence ID" value="ALJ99674.1"/>
    <property type="molecule type" value="Genomic_DNA"/>
</dbReference>
<accession>A0A1C7A3Q3</accession>
<sequence length="117" mass="12107">MSAVEPTADVLPADLDPETALWVGALLTFGVGDVATTHIGLQQEGVEESHPLSEVVLGVGGSEAMVAVKALAFGVAWVGYQKTPKEYRAGIPLGLLLLGLFIVANNAAVIQEAQVRA</sequence>
<feature type="transmembrane region" description="Helical" evidence="1">
    <location>
        <begin position="89"/>
        <end position="110"/>
    </location>
</feature>
<gene>
    <name evidence="3" type="ORF">SS136_011</name>
</gene>
<reference evidence="3 4" key="1">
    <citation type="journal article" date="2016" name="MBio">
        <title>Archaeal Haloarcula californiae Icosahedral Virus 1 Highlights Conserved Elements in Icosahedral Membrane-Containing DNA Viruses from Extreme Environments.</title>
        <authorList>
            <person name="Demina T.A."/>
            <person name="Pietila M.K."/>
            <person name="Svirskaite J."/>
            <person name="Ravantti J.J."/>
            <person name="Atanasova N.S."/>
            <person name="Bamford D.H."/>
            <person name="Oksanen H.M."/>
        </authorList>
    </citation>
    <scope>NUCLEOTIDE SEQUENCE [LARGE SCALE GENOMIC DNA]</scope>
    <source>
        <strain evidence="3 4">SS13-6</strain>
    </source>
</reference>
<keyword evidence="1" id="KW-0812">Transmembrane</keyword>
<evidence type="ECO:0000259" key="2">
    <source>
        <dbReference type="Pfam" id="PF18902"/>
    </source>
</evidence>
<dbReference type="InterPro" id="IPR043717">
    <property type="entry name" value="DUF5658"/>
</dbReference>
<keyword evidence="1" id="KW-1133">Transmembrane helix</keyword>
<dbReference type="GeneID" id="28619821"/>
<feature type="transmembrane region" description="Helical" evidence="1">
    <location>
        <begin position="20"/>
        <end position="41"/>
    </location>
</feature>
<evidence type="ECO:0000313" key="3">
    <source>
        <dbReference type="EMBL" id="ALJ99674.1"/>
    </source>
</evidence>
<protein>
    <recommendedName>
        <fullName evidence="2">DUF5658 domain-containing protein</fullName>
    </recommendedName>
</protein>
<name>A0A1C7A3Q3_9VIRU</name>
<evidence type="ECO:0000313" key="4">
    <source>
        <dbReference type="Proteomes" id="UP000208062"/>
    </source>
</evidence>
<keyword evidence="1" id="KW-0472">Membrane</keyword>